<evidence type="ECO:0000256" key="3">
    <source>
        <dbReference type="ARBA" id="ARBA00022989"/>
    </source>
</evidence>
<evidence type="ECO:0000256" key="7">
    <source>
        <dbReference type="SAM" id="SignalP"/>
    </source>
</evidence>
<feature type="transmembrane region" description="Helical" evidence="6">
    <location>
        <begin position="564"/>
        <end position="581"/>
    </location>
</feature>
<evidence type="ECO:0000259" key="9">
    <source>
        <dbReference type="Pfam" id="PF24961"/>
    </source>
</evidence>
<accession>A0A518DIT8</accession>
<keyword evidence="4 6" id="KW-0472">Membrane</keyword>
<dbReference type="PANTHER" id="PTHR33507:SF3">
    <property type="entry name" value="INNER MEMBRANE PROTEIN YBBJ"/>
    <property type="match status" value="1"/>
</dbReference>
<keyword evidence="3 6" id="KW-1133">Transmembrane helix</keyword>
<dbReference type="InterPro" id="IPR052165">
    <property type="entry name" value="Membrane_assoc_protease"/>
</dbReference>
<feature type="transmembrane region" description="Helical" evidence="6">
    <location>
        <begin position="612"/>
        <end position="631"/>
    </location>
</feature>
<dbReference type="RefSeq" id="WP_145291459.1">
    <property type="nucleotide sequence ID" value="NZ_CP036291.1"/>
</dbReference>
<feature type="signal peptide" evidence="7">
    <location>
        <begin position="1"/>
        <end position="26"/>
    </location>
</feature>
<keyword evidence="11" id="KW-1185">Reference proteome</keyword>
<reference evidence="10 11" key="1">
    <citation type="submission" date="2019-02" db="EMBL/GenBank/DDBJ databases">
        <title>Deep-cultivation of Planctomycetes and their phenomic and genomic characterization uncovers novel biology.</title>
        <authorList>
            <person name="Wiegand S."/>
            <person name="Jogler M."/>
            <person name="Boedeker C."/>
            <person name="Pinto D."/>
            <person name="Vollmers J."/>
            <person name="Rivas-Marin E."/>
            <person name="Kohn T."/>
            <person name="Peeters S.H."/>
            <person name="Heuer A."/>
            <person name="Rast P."/>
            <person name="Oberbeckmann S."/>
            <person name="Bunk B."/>
            <person name="Jeske O."/>
            <person name="Meyerdierks A."/>
            <person name="Storesund J.E."/>
            <person name="Kallscheuer N."/>
            <person name="Luecker S."/>
            <person name="Lage O.M."/>
            <person name="Pohl T."/>
            <person name="Merkel B.J."/>
            <person name="Hornburger P."/>
            <person name="Mueller R.-W."/>
            <person name="Bruemmer F."/>
            <person name="Labrenz M."/>
            <person name="Spormann A.M."/>
            <person name="Op den Camp H."/>
            <person name="Overmann J."/>
            <person name="Amann R."/>
            <person name="Jetten M.S.M."/>
            <person name="Mascher T."/>
            <person name="Medema M.H."/>
            <person name="Devos D.P."/>
            <person name="Kaster A.-K."/>
            <person name="Ovreas L."/>
            <person name="Rohde M."/>
            <person name="Galperin M.Y."/>
            <person name="Jogler C."/>
        </authorList>
    </citation>
    <scope>NUCLEOTIDE SEQUENCE [LARGE SCALE GENOMIC DNA]</scope>
    <source>
        <strain evidence="10 11">Pla175</strain>
    </source>
</reference>
<dbReference type="GO" id="GO:0005886">
    <property type="term" value="C:plasma membrane"/>
    <property type="evidence" value="ECO:0007669"/>
    <property type="project" value="TreeGrafter"/>
</dbReference>
<dbReference type="Pfam" id="PF01957">
    <property type="entry name" value="NfeD"/>
    <property type="match status" value="1"/>
</dbReference>
<dbReference type="PANTHER" id="PTHR33507">
    <property type="entry name" value="INNER MEMBRANE PROTEIN YBBJ"/>
    <property type="match status" value="1"/>
</dbReference>
<gene>
    <name evidence="10" type="ORF">Pla175_48170</name>
</gene>
<keyword evidence="2 6" id="KW-0812">Transmembrane</keyword>
<evidence type="ECO:0000256" key="6">
    <source>
        <dbReference type="SAM" id="Phobius"/>
    </source>
</evidence>
<feature type="domain" description="NfeD-like C-terminal" evidence="8">
    <location>
        <begin position="706"/>
        <end position="759"/>
    </location>
</feature>
<feature type="transmembrane region" description="Helical" evidence="6">
    <location>
        <begin position="651"/>
        <end position="672"/>
    </location>
</feature>
<keyword evidence="7" id="KW-0732">Signal</keyword>
<dbReference type="InterPro" id="IPR029045">
    <property type="entry name" value="ClpP/crotonase-like_dom_sf"/>
</dbReference>
<evidence type="ECO:0000256" key="2">
    <source>
        <dbReference type="ARBA" id="ARBA00022692"/>
    </source>
</evidence>
<dbReference type="InterPro" id="IPR002810">
    <property type="entry name" value="NfeD-like_C"/>
</dbReference>
<feature type="chain" id="PRO_5022074478" evidence="7">
    <location>
        <begin position="27"/>
        <end position="761"/>
    </location>
</feature>
<dbReference type="AlphaFoldDB" id="A0A518DIT8"/>
<dbReference type="Proteomes" id="UP000317429">
    <property type="component" value="Chromosome"/>
</dbReference>
<evidence type="ECO:0000256" key="4">
    <source>
        <dbReference type="ARBA" id="ARBA00023136"/>
    </source>
</evidence>
<evidence type="ECO:0000256" key="1">
    <source>
        <dbReference type="ARBA" id="ARBA00004141"/>
    </source>
</evidence>
<evidence type="ECO:0000259" key="8">
    <source>
        <dbReference type="Pfam" id="PF01957"/>
    </source>
</evidence>
<protein>
    <submittedName>
        <fullName evidence="10">Uncharacterized protein</fullName>
    </submittedName>
</protein>
<comment type="subcellular location">
    <subcellularLocation>
        <location evidence="1">Membrane</location>
        <topology evidence="1">Multi-pass membrane protein</topology>
    </subcellularLocation>
</comment>
<dbReference type="KEGG" id="pnd:Pla175_48170"/>
<feature type="region of interest" description="Disordered" evidence="5">
    <location>
        <begin position="375"/>
        <end position="418"/>
    </location>
</feature>
<feature type="compositionally biased region" description="Low complexity" evidence="5">
    <location>
        <begin position="406"/>
        <end position="418"/>
    </location>
</feature>
<dbReference type="EMBL" id="CP036291">
    <property type="protein sequence ID" value="QDU91395.1"/>
    <property type="molecule type" value="Genomic_DNA"/>
</dbReference>
<name>A0A518DIT8_9BACT</name>
<dbReference type="Pfam" id="PF24961">
    <property type="entry name" value="NfeD_membrane"/>
    <property type="match status" value="1"/>
</dbReference>
<organism evidence="10 11">
    <name type="scientific">Pirellulimonas nuda</name>
    <dbReference type="NCBI Taxonomy" id="2528009"/>
    <lineage>
        <taxon>Bacteria</taxon>
        <taxon>Pseudomonadati</taxon>
        <taxon>Planctomycetota</taxon>
        <taxon>Planctomycetia</taxon>
        <taxon>Pirellulales</taxon>
        <taxon>Lacipirellulaceae</taxon>
        <taxon>Pirellulimonas</taxon>
    </lineage>
</organism>
<sequence precursor="true">MSHIKQHARLAGPASLILLAAATLCAQQQPEEAPTPAVMVRVRLPIAGAADQLYQGVLQRAIDKLAKESGPGRRGVLVLWLDPQTPKQGEAPFGQGAEFERVLGLARFLASDSAQGVKTVAYIPETIKGHGVLLALACEEIVMAPDAELGEAGIDEDPRRPIERGIESLYVQIADARRTAPEAIVRGMLDRRLEVLRVETEDGPRYVTSDELPGLEETETVVSKKALFLAGTLGSVTGREAFEYGFATLAPDRESLARALRVPAESLEEDQTLIDSWRPVVIDIQGPITRRLARQVQTLIGTELEQSRVNWIALRISSAGGDIAAGAELASSLAELDSSQVRTVAYVPREALGPAALAALACDQLVMQPDAQIGGVDADQAEGPQPGPPPRRPDRRRPGMFGGPQGPEQAAQQEQSLQAAVAAVRRGLSKRTDQPWSLLAATIDPNLAVYRYTNRESGQTRLFCEAEAAEQPDAPQWIQGEAITTPGKPLRLDAARAQELGVAWRTVDTFDGLKQLYGFQGELRVARPNWALELVEALASPGLAALLLLVACVGAYIELHSPGMGIGGFLAIVALSLFFWSKYLDGTAQWLEAMLLLMGLCFILLEVFVLPGLGVFGLGGGAMVLAALVLMSQTFVLPQTASQLAELRTSMATVAGAGLGTIIVAFALRSYLPQSPLFRRMLLQPLAEEELAEIDQREQQVDYAYLVGATGTAATNLMPTGRAEIGGELVDVIADGQIIDRGAKVEVVSARANRVLVRRVG</sequence>
<dbReference type="Gene3D" id="3.90.226.10">
    <property type="entry name" value="2-enoyl-CoA Hydratase, Chain A, domain 1"/>
    <property type="match status" value="2"/>
</dbReference>
<dbReference type="InterPro" id="IPR056739">
    <property type="entry name" value="NfeD_membrane"/>
</dbReference>
<dbReference type="InterPro" id="IPR012340">
    <property type="entry name" value="NA-bd_OB-fold"/>
</dbReference>
<dbReference type="SUPFAM" id="SSF52096">
    <property type="entry name" value="ClpP/crotonase"/>
    <property type="match status" value="1"/>
</dbReference>
<evidence type="ECO:0000256" key="5">
    <source>
        <dbReference type="SAM" id="MobiDB-lite"/>
    </source>
</evidence>
<feature type="transmembrane region" description="Helical" evidence="6">
    <location>
        <begin position="537"/>
        <end position="557"/>
    </location>
</feature>
<proteinExistence type="predicted"/>
<evidence type="ECO:0000313" key="10">
    <source>
        <dbReference type="EMBL" id="QDU91395.1"/>
    </source>
</evidence>
<feature type="domain" description="NfeD integral membrane" evidence="9">
    <location>
        <begin position="543"/>
        <end position="666"/>
    </location>
</feature>
<feature type="transmembrane region" description="Helical" evidence="6">
    <location>
        <begin position="587"/>
        <end position="605"/>
    </location>
</feature>
<dbReference type="OrthoDB" id="284354at2"/>
<dbReference type="Gene3D" id="2.40.50.140">
    <property type="entry name" value="Nucleic acid-binding proteins"/>
    <property type="match status" value="1"/>
</dbReference>
<evidence type="ECO:0000313" key="11">
    <source>
        <dbReference type="Proteomes" id="UP000317429"/>
    </source>
</evidence>